<protein>
    <recommendedName>
        <fullName evidence="4">HYR domain-containing protein</fullName>
    </recommendedName>
</protein>
<evidence type="ECO:0008006" key="4">
    <source>
        <dbReference type="Google" id="ProtNLM"/>
    </source>
</evidence>
<keyword evidence="3" id="KW-1185">Reference proteome</keyword>
<dbReference type="RefSeq" id="WP_274992343.1">
    <property type="nucleotide sequence ID" value="NZ_JAJQQP010000002.1"/>
</dbReference>
<gene>
    <name evidence="2" type="ORF">J2S48_000285</name>
</gene>
<dbReference type="EMBL" id="JAVDYE010000001">
    <property type="protein sequence ID" value="MDR7380770.1"/>
    <property type="molecule type" value="Genomic_DNA"/>
</dbReference>
<feature type="region of interest" description="Disordered" evidence="1">
    <location>
        <begin position="1"/>
        <end position="44"/>
    </location>
</feature>
<evidence type="ECO:0000313" key="3">
    <source>
        <dbReference type="Proteomes" id="UP001183585"/>
    </source>
</evidence>
<dbReference type="Proteomes" id="UP001183585">
    <property type="component" value="Unassembled WGS sequence"/>
</dbReference>
<sequence>MEGTGHVLGDESQVIEFTATDRAGNEEPVRTLELPPADPPHEAP</sequence>
<organism evidence="2 3">
    <name type="scientific">Promicromonospora iranensis</name>
    <dbReference type="NCBI Taxonomy" id="1105144"/>
    <lineage>
        <taxon>Bacteria</taxon>
        <taxon>Bacillati</taxon>
        <taxon>Actinomycetota</taxon>
        <taxon>Actinomycetes</taxon>
        <taxon>Micrococcales</taxon>
        <taxon>Promicromonosporaceae</taxon>
        <taxon>Promicromonospora</taxon>
    </lineage>
</organism>
<reference evidence="2 3" key="1">
    <citation type="submission" date="2023-07" db="EMBL/GenBank/DDBJ databases">
        <title>Sequencing the genomes of 1000 actinobacteria strains.</title>
        <authorList>
            <person name="Klenk H.-P."/>
        </authorList>
    </citation>
    <scope>NUCLEOTIDE SEQUENCE [LARGE SCALE GENOMIC DNA]</scope>
    <source>
        <strain evidence="2 3">DSM 45554</strain>
    </source>
</reference>
<accession>A0ABU2CHF8</accession>
<evidence type="ECO:0000256" key="1">
    <source>
        <dbReference type="SAM" id="MobiDB-lite"/>
    </source>
</evidence>
<evidence type="ECO:0000313" key="2">
    <source>
        <dbReference type="EMBL" id="MDR7380770.1"/>
    </source>
</evidence>
<proteinExistence type="predicted"/>
<name>A0ABU2CHF8_9MICO</name>
<comment type="caution">
    <text evidence="2">The sequence shown here is derived from an EMBL/GenBank/DDBJ whole genome shotgun (WGS) entry which is preliminary data.</text>
</comment>